<dbReference type="InterPro" id="IPR036513">
    <property type="entry name" value="STAS_dom_sf"/>
</dbReference>
<comment type="caution">
    <text evidence="2">The sequence shown here is derived from an EMBL/GenBank/DDBJ whole genome shotgun (WGS) entry which is preliminary data.</text>
</comment>
<keyword evidence="3" id="KW-1185">Reference proteome</keyword>
<reference evidence="2 3" key="1">
    <citation type="journal article" date="2012" name="J. Bacteriol.">
        <title>Draft Genome Sequence of Novosphingobium nitrogenifigens Y88T.</title>
        <authorList>
            <person name="Strabala T.J."/>
            <person name="Macdonald L."/>
            <person name="Liu V."/>
            <person name="Smit A.M."/>
        </authorList>
    </citation>
    <scope>NUCLEOTIDE SEQUENCE [LARGE SCALE GENOMIC DNA]</scope>
    <source>
        <strain evidence="2 3">DSM 19370</strain>
    </source>
</reference>
<proteinExistence type="predicted"/>
<evidence type="ECO:0000313" key="2">
    <source>
        <dbReference type="EMBL" id="EGD60741.1"/>
    </source>
</evidence>
<name>F1Z3T5_9SPHN</name>
<protein>
    <recommendedName>
        <fullName evidence="1">MlaB-like STAS domain-containing protein</fullName>
    </recommendedName>
</protein>
<organism evidence="2 3">
    <name type="scientific">Novosphingobium nitrogenifigens DSM 19370</name>
    <dbReference type="NCBI Taxonomy" id="983920"/>
    <lineage>
        <taxon>Bacteria</taxon>
        <taxon>Pseudomonadati</taxon>
        <taxon>Pseudomonadota</taxon>
        <taxon>Alphaproteobacteria</taxon>
        <taxon>Sphingomonadales</taxon>
        <taxon>Sphingomonadaceae</taxon>
        <taxon>Novosphingobium</taxon>
    </lineage>
</organism>
<sequence length="103" mass="11231">MSISVSFGDRVSLQTITPLWQSFCDAFARDDDEIVIDASEFVDGDFSAIQLLVAARAQARRMERPIRLAHPANPALAALLGRAGFAPSSPEDVDFWFHGVLPA</sequence>
<gene>
    <name evidence="2" type="ORF">Y88_1822</name>
</gene>
<dbReference type="InterPro" id="IPR058548">
    <property type="entry name" value="MlaB-like_STAS"/>
</dbReference>
<accession>F1Z3T5</accession>
<dbReference type="STRING" id="983920.Y88_1822"/>
<dbReference type="InParanoid" id="F1Z3T5"/>
<dbReference type="Proteomes" id="UP000004728">
    <property type="component" value="Unassembled WGS sequence"/>
</dbReference>
<feature type="domain" description="MlaB-like STAS" evidence="1">
    <location>
        <begin position="9"/>
        <end position="85"/>
    </location>
</feature>
<dbReference type="Pfam" id="PF13466">
    <property type="entry name" value="STAS_2"/>
    <property type="match status" value="1"/>
</dbReference>
<evidence type="ECO:0000259" key="1">
    <source>
        <dbReference type="Pfam" id="PF13466"/>
    </source>
</evidence>
<dbReference type="HOGENOM" id="CLU_174036_0_0_5"/>
<evidence type="ECO:0000313" key="3">
    <source>
        <dbReference type="Proteomes" id="UP000004728"/>
    </source>
</evidence>
<dbReference type="AlphaFoldDB" id="F1Z3T5"/>
<dbReference type="SUPFAM" id="SSF52091">
    <property type="entry name" value="SpoIIaa-like"/>
    <property type="match status" value="1"/>
</dbReference>
<dbReference type="RefSeq" id="WP_008068753.1">
    <property type="nucleotide sequence ID" value="NZ_AQWK01000010.1"/>
</dbReference>
<dbReference type="Gene3D" id="3.30.750.24">
    <property type="entry name" value="STAS domain"/>
    <property type="match status" value="1"/>
</dbReference>
<dbReference type="eggNOG" id="ENOG5033DPZ">
    <property type="taxonomic scope" value="Bacteria"/>
</dbReference>
<dbReference type="EMBL" id="AEWJ01000013">
    <property type="protein sequence ID" value="EGD60741.1"/>
    <property type="molecule type" value="Genomic_DNA"/>
</dbReference>